<accession>A0A8H7SCD7</accession>
<feature type="short sequence motif" description="GXGXXG" evidence="11">
    <location>
        <begin position="1401"/>
        <end position="1406"/>
    </location>
</feature>
<dbReference type="PANTHER" id="PTHR14226">
    <property type="entry name" value="NEUROPATHY TARGET ESTERASE/SWISS CHEESE D.MELANOGASTER"/>
    <property type="match status" value="1"/>
</dbReference>
<dbReference type="GO" id="GO:0005789">
    <property type="term" value="C:endoplasmic reticulum membrane"/>
    <property type="evidence" value="ECO:0007669"/>
    <property type="project" value="UniProtKB-SubCell"/>
</dbReference>
<evidence type="ECO:0000256" key="10">
    <source>
        <dbReference type="ARBA" id="ARBA00023136"/>
    </source>
</evidence>
<dbReference type="EMBL" id="JAEPRB010000005">
    <property type="protein sequence ID" value="KAG2227729.1"/>
    <property type="molecule type" value="Genomic_DNA"/>
</dbReference>
<feature type="region of interest" description="Disordered" evidence="13">
    <location>
        <begin position="288"/>
        <end position="364"/>
    </location>
</feature>
<dbReference type="InterPro" id="IPR016035">
    <property type="entry name" value="Acyl_Trfase/lysoPLipase"/>
</dbReference>
<feature type="compositionally biased region" description="Polar residues" evidence="13">
    <location>
        <begin position="296"/>
        <end position="306"/>
    </location>
</feature>
<evidence type="ECO:0000256" key="5">
    <source>
        <dbReference type="ARBA" id="ARBA00022692"/>
    </source>
</evidence>
<evidence type="ECO:0000313" key="16">
    <source>
        <dbReference type="EMBL" id="KAG2227729.1"/>
    </source>
</evidence>
<comment type="similarity">
    <text evidence="2 12">Belongs to the NTE family.</text>
</comment>
<feature type="active site" description="Proton acceptor" evidence="11">
    <location>
        <position position="1548"/>
    </location>
</feature>
<feature type="region of interest" description="Disordered" evidence="13">
    <location>
        <begin position="759"/>
        <end position="814"/>
    </location>
</feature>
<dbReference type="SUPFAM" id="SSF52151">
    <property type="entry name" value="FabD/lysophospholipase-like"/>
    <property type="match status" value="1"/>
</dbReference>
<dbReference type="Gene3D" id="3.40.1090.10">
    <property type="entry name" value="Cytosolic phospholipase A2 catalytic domain"/>
    <property type="match status" value="2"/>
</dbReference>
<evidence type="ECO:0000256" key="1">
    <source>
        <dbReference type="ARBA" id="ARBA00004370"/>
    </source>
</evidence>
<keyword evidence="17" id="KW-1185">Reference proteome</keyword>
<dbReference type="PROSITE" id="PS51635">
    <property type="entry name" value="PNPLA"/>
    <property type="match status" value="1"/>
</dbReference>
<dbReference type="OrthoDB" id="421051at2759"/>
<keyword evidence="6 11" id="KW-0378">Hydrolase</keyword>
<feature type="compositionally biased region" description="Low complexity" evidence="13">
    <location>
        <begin position="766"/>
        <end position="776"/>
    </location>
</feature>
<organism evidence="16 17">
    <name type="scientific">Circinella minor</name>
    <dbReference type="NCBI Taxonomy" id="1195481"/>
    <lineage>
        <taxon>Eukaryota</taxon>
        <taxon>Fungi</taxon>
        <taxon>Fungi incertae sedis</taxon>
        <taxon>Mucoromycota</taxon>
        <taxon>Mucoromycotina</taxon>
        <taxon>Mucoromycetes</taxon>
        <taxon>Mucorales</taxon>
        <taxon>Lichtheimiaceae</taxon>
        <taxon>Circinella</taxon>
    </lineage>
</organism>
<evidence type="ECO:0000256" key="8">
    <source>
        <dbReference type="ARBA" id="ARBA00022989"/>
    </source>
</evidence>
<feature type="active site" description="Nucleophile" evidence="11">
    <location>
        <position position="1430"/>
    </location>
</feature>
<dbReference type="InterPro" id="IPR050301">
    <property type="entry name" value="NTE"/>
</dbReference>
<dbReference type="PROSITE" id="PS50042">
    <property type="entry name" value="CNMP_BINDING_3"/>
    <property type="match status" value="2"/>
</dbReference>
<dbReference type="GO" id="GO:0016042">
    <property type="term" value="P:lipid catabolic process"/>
    <property type="evidence" value="ECO:0007669"/>
    <property type="project" value="UniProtKB-UniRule"/>
</dbReference>
<evidence type="ECO:0000256" key="11">
    <source>
        <dbReference type="PROSITE-ProRule" id="PRU01161"/>
    </source>
</evidence>
<evidence type="ECO:0000313" key="17">
    <source>
        <dbReference type="Proteomes" id="UP000646827"/>
    </source>
</evidence>
<feature type="compositionally biased region" description="Polar residues" evidence="13">
    <location>
        <begin position="329"/>
        <end position="343"/>
    </location>
</feature>
<dbReference type="CDD" id="cd00038">
    <property type="entry name" value="CAP_ED"/>
    <property type="match status" value="3"/>
</dbReference>
<feature type="compositionally biased region" description="Basic residues" evidence="13">
    <location>
        <begin position="789"/>
        <end position="801"/>
    </location>
</feature>
<comment type="caution">
    <text evidence="16">The sequence shown here is derived from an EMBL/GenBank/DDBJ whole genome shotgun (WGS) entry which is preliminary data.</text>
</comment>
<dbReference type="Pfam" id="PF24179">
    <property type="entry name" value="NTE_Ploop"/>
    <property type="match status" value="1"/>
</dbReference>
<evidence type="ECO:0000256" key="2">
    <source>
        <dbReference type="ARBA" id="ARBA00006636"/>
    </source>
</evidence>
<feature type="domain" description="Cyclic nucleotide-binding" evidence="14">
    <location>
        <begin position="149"/>
        <end position="217"/>
    </location>
</feature>
<feature type="compositionally biased region" description="Low complexity" evidence="13">
    <location>
        <begin position="634"/>
        <end position="652"/>
    </location>
</feature>
<comment type="function">
    <text evidence="12">Intracellular phospholipase B that catalyzes the double deacylation of phosphatidylcholine (PC) to glycerophosphocholine (GroPCho). Plays an important role in membrane lipid homeostasis.</text>
</comment>
<dbReference type="InterPro" id="IPR014710">
    <property type="entry name" value="RmlC-like_jellyroll"/>
</dbReference>
<dbReference type="InterPro" id="IPR000595">
    <property type="entry name" value="cNMP-bd_dom"/>
</dbReference>
<evidence type="ECO:0000256" key="7">
    <source>
        <dbReference type="ARBA" id="ARBA00022963"/>
    </source>
</evidence>
<evidence type="ECO:0000256" key="12">
    <source>
        <dbReference type="RuleBase" id="RU362043"/>
    </source>
</evidence>
<proteinExistence type="inferred from homology"/>
<evidence type="ECO:0000256" key="9">
    <source>
        <dbReference type="ARBA" id="ARBA00023098"/>
    </source>
</evidence>
<comment type="catalytic activity">
    <reaction evidence="12">
        <text>a 1-acyl-sn-glycero-3-phosphocholine + H2O = sn-glycerol 3-phosphocholine + a fatty acid + H(+)</text>
        <dbReference type="Rhea" id="RHEA:15177"/>
        <dbReference type="ChEBI" id="CHEBI:15377"/>
        <dbReference type="ChEBI" id="CHEBI:15378"/>
        <dbReference type="ChEBI" id="CHEBI:16870"/>
        <dbReference type="ChEBI" id="CHEBI:28868"/>
        <dbReference type="ChEBI" id="CHEBI:58168"/>
        <dbReference type="EC" id="3.1.1.5"/>
    </reaction>
</comment>
<dbReference type="InterPro" id="IPR018490">
    <property type="entry name" value="cNMP-bd_dom_sf"/>
</dbReference>
<comment type="subcellular location">
    <subcellularLocation>
        <location evidence="12">Endoplasmic reticulum membrane</location>
    </subcellularLocation>
    <subcellularLocation>
        <location evidence="1">Membrane</location>
    </subcellularLocation>
</comment>
<dbReference type="Gene3D" id="2.60.120.10">
    <property type="entry name" value="Jelly Rolls"/>
    <property type="match status" value="4"/>
</dbReference>
<feature type="region of interest" description="Disordered" evidence="13">
    <location>
        <begin position="827"/>
        <end position="896"/>
    </location>
</feature>
<keyword evidence="5 12" id="KW-0812">Transmembrane</keyword>
<name>A0A8H7SCD7_9FUNG</name>
<dbReference type="Pfam" id="PF00027">
    <property type="entry name" value="cNMP_binding"/>
    <property type="match status" value="1"/>
</dbReference>
<reference evidence="16 17" key="1">
    <citation type="submission" date="2020-12" db="EMBL/GenBank/DDBJ databases">
        <title>Metabolic potential, ecology and presence of endohyphal bacteria is reflected in genomic diversity of Mucoromycotina.</title>
        <authorList>
            <person name="Muszewska A."/>
            <person name="Okrasinska A."/>
            <person name="Steczkiewicz K."/>
            <person name="Drgas O."/>
            <person name="Orlowska M."/>
            <person name="Perlinska-Lenart U."/>
            <person name="Aleksandrzak-Piekarczyk T."/>
            <person name="Szatraj K."/>
            <person name="Zielenkiewicz U."/>
            <person name="Pilsyk S."/>
            <person name="Malc E."/>
            <person name="Mieczkowski P."/>
            <person name="Kruszewska J.S."/>
            <person name="Biernat P."/>
            <person name="Pawlowska J."/>
        </authorList>
    </citation>
    <scope>NUCLEOTIDE SEQUENCE [LARGE SCALE GENOMIC DNA]</scope>
    <source>
        <strain evidence="16 17">CBS 142.35</strain>
    </source>
</reference>
<feature type="region of interest" description="Disordered" evidence="13">
    <location>
        <begin position="603"/>
        <end position="656"/>
    </location>
</feature>
<dbReference type="SMART" id="SM00100">
    <property type="entry name" value="cNMP"/>
    <property type="match status" value="1"/>
</dbReference>
<keyword evidence="8 12" id="KW-1133">Transmembrane helix</keyword>
<feature type="domain" description="Cyclic nucleotide-binding" evidence="14">
    <location>
        <begin position="952"/>
        <end position="1054"/>
    </location>
</feature>
<evidence type="ECO:0000256" key="6">
    <source>
        <dbReference type="ARBA" id="ARBA00022801"/>
    </source>
</evidence>
<evidence type="ECO:0000259" key="14">
    <source>
        <dbReference type="PROSITE" id="PS50042"/>
    </source>
</evidence>
<feature type="short sequence motif" description="DGA/G" evidence="11">
    <location>
        <begin position="1548"/>
        <end position="1550"/>
    </location>
</feature>
<protein>
    <recommendedName>
        <fullName evidence="4 12">Lysophospholipase NTE1</fullName>
        <ecNumber evidence="3 12">3.1.1.5</ecNumber>
    </recommendedName>
    <alternativeName>
        <fullName evidence="12">Intracellular phospholipase B</fullName>
    </alternativeName>
</protein>
<evidence type="ECO:0000256" key="13">
    <source>
        <dbReference type="SAM" id="MobiDB-lite"/>
    </source>
</evidence>
<keyword evidence="7 11" id="KW-0442">Lipid degradation</keyword>
<dbReference type="Pfam" id="PF01734">
    <property type="entry name" value="Patatin"/>
    <property type="match status" value="1"/>
</dbReference>
<dbReference type="GO" id="GO:0004622">
    <property type="term" value="F:phosphatidylcholine lysophospholipase activity"/>
    <property type="evidence" value="ECO:0007669"/>
    <property type="project" value="UniProtKB-EC"/>
</dbReference>
<feature type="domain" description="PNPLA" evidence="15">
    <location>
        <begin position="1397"/>
        <end position="1561"/>
    </location>
</feature>
<feature type="short sequence motif" description="GXSXG" evidence="11">
    <location>
        <begin position="1428"/>
        <end position="1432"/>
    </location>
</feature>
<sequence length="1703" mass="189411">TTTTTTTAIATTTSITSCISDETAAIVTTTDIASRSILGEIVGFLPRLLFKIISWIPLFFYRILTWSFTVHLNFSSLLTILVIVCIAVYLVVRYRYLNKYSRLKSTEPPKSTSSFFDLHPDDGHEQDLYEKPYTYPDEFLSAFLSSIKIFGYLEQHVFHELARHLQTKKLLAGDTLFRQPHQEKSFYIVVHGHVQLFVKPDDDPYMTMMMMADTYDEENNNHEEMMDDNGQHHQHQGQYSHRVGITGDYDDENRDSFRDYTLINEVSAGGTLSSLFTILSVFRESFTRQESKRQKLQPSSSSNTANDEIGGGIASGNSGWRTVFPNLQAEGSTTSRNTSTQHPQHPLVSAKRSGSSTDFTVSEDDDEVSSAKVFSSPMVNSPSLPGSTSFNNKRRYMSVHPNIVARATVDTTLAVIPEEAFHKLVQKFPKAAAHIIQVILTRFQRVTLMTGHRYLGLTKELLRLERMASESASMDVLPQDLFAPGGIERLRRKFTQQNDDNLHERSDSNEDSSTSSTRGIIQAMDIPSTPSLGCKSNSTIATASTGSPQQQQQPQNMLGSSPNKHHHHLHNNQHEEYSVKDDEHLRAAVRHCFADCLGVTAGSTTSSSSDQGLPPPSPHLSNSAFLLKRHNNKQQQQQQQQQHQQGQQGQHQPMETVKSQSRYYYPMDLFSAAGTADTSASPSLGALSVPYDEDIDNMSTVSSSAVSATGNEEALSANDVQILFFPKDAVLLKEGEHNNGLFFVIDGVLDVSMTPAATEDLSLERSQPLGPSGSSSSKHRHYNSNQSNKKNKNRHDKKSKRFSLSPIPSPTLSEASIEFMHEKYGRMEDEDEDDDQPQQQQQQQEEEEVNVSPALEGTSIVEKHGPVMASRAPAGRKANDLDGDTSNERGSKRPLFSIKPGGIAGYLEALTGHPSFVEIRAKTDVYVGYLSRKSLDRIIDRYPTVMLKLAQRLVTLLSPLVLHIDLALEWMQVNSGQVICHEGQPSDSIYMVLHGRLRTIHGEKGGGIEILGEFGRGDSVCELEALAGIPAPATLHAIRDSELARMPKTLFNALARRHPEITLQISRMVALRSLQMVNPNINNGRNSKVFKKNKHSDMYHGDDQLGNHSTTSSLFLGSPSEKYHQQQYQQRRFQQPAASAPAELYGRNNANLKTVGIIPVNGSVPVTEFAENLKSALTQTVGATCALLNSATITSVMGKHAFSKLGKLKLASWLAEQEEKFRIVLYLADSGVKSQWTRTCIRQADSILLVGLGDGDPTVGEYERFLINMKTTARKELVLLHGERFCATGATQNWLKNRLWIQAHHHIFMPMRKHATLSNERVIGRPPWLSQTGRKMTENSINIVRNVKGQLEKYYPQFGRLLVVKKNTATQFGSASNAARDDFARLARRLCGKSVALVLGGGGARGITHIGMIQALEEANIPIDIIGGTSIGSFVGGLYAKNRDLVSTIARSKMFSARMTSLWRNLMDLTYPVTAWFTGHAFNRSLFKCLGDSQIEDFWLPYFAVTTNITWSRMEVHTTGYAWRYIRASMSLSGYMPPLCENGNMLVDGGYMDNLPVSVAKSMGADIIIAVDVASEDDTSPVWYGDSISGWWALLYNINPFRSYNVPSIAEIQSRLAYVSSVSKLEEAKVTDGVLYVKLPVQNWGTLEFNKFVDIMQLGYDAGKQVIEAWRKAGYASGRLLQEQDDTVRGKEVKGSRGRRNSI</sequence>
<gene>
    <name evidence="16" type="ORF">INT45_004771</name>
</gene>
<dbReference type="PANTHER" id="PTHR14226:SF29">
    <property type="entry name" value="NEUROPATHY TARGET ESTERASE SWS"/>
    <property type="match status" value="1"/>
</dbReference>
<evidence type="ECO:0000256" key="4">
    <source>
        <dbReference type="ARBA" id="ARBA00018317"/>
    </source>
</evidence>
<evidence type="ECO:0000259" key="15">
    <source>
        <dbReference type="PROSITE" id="PS51635"/>
    </source>
</evidence>
<feature type="transmembrane region" description="Helical" evidence="12">
    <location>
        <begin position="70"/>
        <end position="92"/>
    </location>
</feature>
<dbReference type="EC" id="3.1.1.5" evidence="3 12"/>
<dbReference type="InterPro" id="IPR056556">
    <property type="entry name" value="NTE1_P-loop_dom"/>
</dbReference>
<feature type="compositionally biased region" description="Polar residues" evidence="13">
    <location>
        <begin position="528"/>
        <end position="547"/>
    </location>
</feature>
<keyword evidence="12" id="KW-0256">Endoplasmic reticulum</keyword>
<feature type="non-terminal residue" evidence="16">
    <location>
        <position position="1"/>
    </location>
</feature>
<feature type="region of interest" description="Disordered" evidence="13">
    <location>
        <begin position="222"/>
        <end position="250"/>
    </location>
</feature>
<keyword evidence="9 11" id="KW-0443">Lipid metabolism</keyword>
<dbReference type="SUPFAM" id="SSF51206">
    <property type="entry name" value="cAMP-binding domain-like"/>
    <property type="match status" value="3"/>
</dbReference>
<evidence type="ECO:0000256" key="3">
    <source>
        <dbReference type="ARBA" id="ARBA00013274"/>
    </source>
</evidence>
<dbReference type="GO" id="GO:0046486">
    <property type="term" value="P:glycerolipid metabolic process"/>
    <property type="evidence" value="ECO:0007669"/>
    <property type="project" value="UniProtKB-ARBA"/>
</dbReference>
<dbReference type="Proteomes" id="UP000646827">
    <property type="component" value="Unassembled WGS sequence"/>
</dbReference>
<keyword evidence="10 12" id="KW-0472">Membrane</keyword>
<feature type="region of interest" description="Disordered" evidence="13">
    <location>
        <begin position="496"/>
        <end position="568"/>
    </location>
</feature>
<dbReference type="InterPro" id="IPR002641">
    <property type="entry name" value="PNPLA_dom"/>
</dbReference>